<evidence type="ECO:0000313" key="7">
    <source>
        <dbReference type="EMBL" id="MFC7191421.1"/>
    </source>
</evidence>
<sequence length="299" mass="31911">MSTKSSREIGRKATGNDFLTDVWINLKRWLRKTVRNPFIVVSSLLNPIIFLFLFTEVFGQVTGGALTDALGANVSYITYLVPAIVIQTALIAASSSGIGLVDDIENGMFEKVLVSPMSRTAVFLGKALSEVVRIIIQVALILVLGYVLLWFDTGGAVGTYIATGIPGALGIMGVSIVFAIWFTAFSNIVALVTRDQESTIIGANLLQLPLLFVSSAFLPVSVLPEWIQVVATVNPITYGVDAARALMLGKDVLGVLDVNVFAGMWNTIIPALVILAVLDLVLGAIAVSLLNRASSSEVR</sequence>
<dbReference type="Pfam" id="PF01061">
    <property type="entry name" value="ABC2_membrane"/>
    <property type="match status" value="1"/>
</dbReference>
<comment type="caution">
    <text evidence="7">The sequence shown here is derived from an EMBL/GenBank/DDBJ whole genome shotgun (WGS) entry which is preliminary data.</text>
</comment>
<keyword evidence="3 5" id="KW-1133">Transmembrane helix</keyword>
<dbReference type="InterPro" id="IPR047817">
    <property type="entry name" value="ABC2_TM_bact-type"/>
</dbReference>
<dbReference type="InterPro" id="IPR051784">
    <property type="entry name" value="Nod_factor_ABC_transporter"/>
</dbReference>
<dbReference type="PANTHER" id="PTHR43229">
    <property type="entry name" value="NODULATION PROTEIN J"/>
    <property type="match status" value="1"/>
</dbReference>
<gene>
    <name evidence="7" type="ORF">ACFQL7_17525</name>
</gene>
<dbReference type="Proteomes" id="UP001596417">
    <property type="component" value="Unassembled WGS sequence"/>
</dbReference>
<accession>A0ABD5YQ68</accession>
<evidence type="ECO:0000256" key="4">
    <source>
        <dbReference type="ARBA" id="ARBA00023136"/>
    </source>
</evidence>
<evidence type="ECO:0000313" key="8">
    <source>
        <dbReference type="Proteomes" id="UP001596417"/>
    </source>
</evidence>
<reference evidence="7 8" key="1">
    <citation type="journal article" date="2019" name="Int. J. Syst. Evol. Microbiol.">
        <title>The Global Catalogue of Microorganisms (GCM) 10K type strain sequencing project: providing services to taxonomists for standard genome sequencing and annotation.</title>
        <authorList>
            <consortium name="The Broad Institute Genomics Platform"/>
            <consortium name="The Broad Institute Genome Sequencing Center for Infectious Disease"/>
            <person name="Wu L."/>
            <person name="Ma J."/>
        </authorList>
    </citation>
    <scope>NUCLEOTIDE SEQUENCE [LARGE SCALE GENOMIC DNA]</scope>
    <source>
        <strain evidence="7 8">RDMS1</strain>
    </source>
</reference>
<keyword evidence="2 5" id="KW-0812">Transmembrane</keyword>
<dbReference type="GO" id="GO:0016020">
    <property type="term" value="C:membrane"/>
    <property type="evidence" value="ECO:0007669"/>
    <property type="project" value="UniProtKB-SubCell"/>
</dbReference>
<dbReference type="EMBL" id="JBHTAX010000001">
    <property type="protein sequence ID" value="MFC7191421.1"/>
    <property type="molecule type" value="Genomic_DNA"/>
</dbReference>
<feature type="transmembrane region" description="Helical" evidence="5">
    <location>
        <begin position="131"/>
        <end position="151"/>
    </location>
</feature>
<dbReference type="GeneID" id="76201152"/>
<feature type="transmembrane region" description="Helical" evidence="5">
    <location>
        <begin position="268"/>
        <end position="290"/>
    </location>
</feature>
<feature type="transmembrane region" description="Helical" evidence="5">
    <location>
        <begin position="171"/>
        <end position="193"/>
    </location>
</feature>
<keyword evidence="8" id="KW-1185">Reference proteome</keyword>
<dbReference type="PANTHER" id="PTHR43229:SF2">
    <property type="entry name" value="NODULATION PROTEIN J"/>
    <property type="match status" value="1"/>
</dbReference>
<evidence type="ECO:0000256" key="3">
    <source>
        <dbReference type="ARBA" id="ARBA00022989"/>
    </source>
</evidence>
<feature type="domain" description="ABC transmembrane type-2" evidence="6">
    <location>
        <begin position="38"/>
        <end position="293"/>
    </location>
</feature>
<feature type="transmembrane region" description="Helical" evidence="5">
    <location>
        <begin position="79"/>
        <end position="101"/>
    </location>
</feature>
<evidence type="ECO:0000259" key="6">
    <source>
        <dbReference type="PROSITE" id="PS51012"/>
    </source>
</evidence>
<evidence type="ECO:0000256" key="5">
    <source>
        <dbReference type="SAM" id="Phobius"/>
    </source>
</evidence>
<protein>
    <submittedName>
        <fullName evidence="7">ABC transporter permease</fullName>
    </submittedName>
</protein>
<dbReference type="PROSITE" id="PS51012">
    <property type="entry name" value="ABC_TM2"/>
    <property type="match status" value="1"/>
</dbReference>
<dbReference type="InterPro" id="IPR013525">
    <property type="entry name" value="ABC2_TM"/>
</dbReference>
<keyword evidence="4 5" id="KW-0472">Membrane</keyword>
<feature type="transmembrane region" description="Helical" evidence="5">
    <location>
        <begin position="205"/>
        <end position="223"/>
    </location>
</feature>
<dbReference type="AlphaFoldDB" id="A0ABD5YQ68"/>
<comment type="subcellular location">
    <subcellularLocation>
        <location evidence="1">Membrane</location>
        <topology evidence="1">Multi-pass membrane protein</topology>
    </subcellularLocation>
</comment>
<dbReference type="PIRSF" id="PIRSF006648">
    <property type="entry name" value="DrrB"/>
    <property type="match status" value="1"/>
</dbReference>
<evidence type="ECO:0000256" key="1">
    <source>
        <dbReference type="ARBA" id="ARBA00004141"/>
    </source>
</evidence>
<organism evidence="7 8">
    <name type="scientific">Halocatena marina</name>
    <dbReference type="NCBI Taxonomy" id="2934937"/>
    <lineage>
        <taxon>Archaea</taxon>
        <taxon>Methanobacteriati</taxon>
        <taxon>Methanobacteriota</taxon>
        <taxon>Stenosarchaea group</taxon>
        <taxon>Halobacteria</taxon>
        <taxon>Halobacteriales</taxon>
        <taxon>Natronomonadaceae</taxon>
        <taxon>Halocatena</taxon>
    </lineage>
</organism>
<feature type="transmembrane region" description="Helical" evidence="5">
    <location>
        <begin position="38"/>
        <end position="59"/>
    </location>
</feature>
<proteinExistence type="predicted"/>
<evidence type="ECO:0000256" key="2">
    <source>
        <dbReference type="ARBA" id="ARBA00022692"/>
    </source>
</evidence>
<name>A0ABD5YQ68_9EURY</name>
<dbReference type="RefSeq" id="WP_248909100.1">
    <property type="nucleotide sequence ID" value="NZ_CP109979.1"/>
</dbReference>
<dbReference type="InterPro" id="IPR000412">
    <property type="entry name" value="ABC_2_transport"/>
</dbReference>